<accession>A0A914QQU2</accession>
<name>A0A914QQU2_9BILA</name>
<keyword evidence="1" id="KW-1185">Reference proteome</keyword>
<dbReference type="Proteomes" id="UP000887578">
    <property type="component" value="Unplaced"/>
</dbReference>
<evidence type="ECO:0000313" key="2">
    <source>
        <dbReference type="WBParaSite" id="PDA_v2.g6122.t1"/>
    </source>
</evidence>
<dbReference type="PANTHER" id="PTHR45786:SF74">
    <property type="entry name" value="ATP-DEPENDENT DNA HELICASE"/>
    <property type="match status" value="1"/>
</dbReference>
<proteinExistence type="predicted"/>
<dbReference type="PANTHER" id="PTHR45786">
    <property type="entry name" value="DNA BINDING PROTEIN-LIKE"/>
    <property type="match status" value="1"/>
</dbReference>
<protein>
    <submittedName>
        <fullName evidence="2">Uncharacterized protein</fullName>
    </submittedName>
</protein>
<dbReference type="AlphaFoldDB" id="A0A914QQU2"/>
<reference evidence="2" key="1">
    <citation type="submission" date="2022-11" db="UniProtKB">
        <authorList>
            <consortium name="WormBaseParasite"/>
        </authorList>
    </citation>
    <scope>IDENTIFICATION</scope>
</reference>
<organism evidence="1 2">
    <name type="scientific">Panagrolaimus davidi</name>
    <dbReference type="NCBI Taxonomy" id="227884"/>
    <lineage>
        <taxon>Eukaryota</taxon>
        <taxon>Metazoa</taxon>
        <taxon>Ecdysozoa</taxon>
        <taxon>Nematoda</taxon>
        <taxon>Chromadorea</taxon>
        <taxon>Rhabditida</taxon>
        <taxon>Tylenchina</taxon>
        <taxon>Panagrolaimomorpha</taxon>
        <taxon>Panagrolaimoidea</taxon>
        <taxon>Panagrolaimidae</taxon>
        <taxon>Panagrolaimus</taxon>
    </lineage>
</organism>
<sequence length="217" mass="24649">MQRTLKCGTTSKIEDENQTRVENAAARLRMQMRRNTETKLCAAAFEIDDNGDYGGPLNFICTNCGAKHFENVKVSNKGLTFSGCCQHEAIKFKIPDYPEDIKKNFDLTEFRKDIQPIYNVHSFGSFNADVVNLGVKRPEPYAFVVHGQVYYHIYTCLENEPEQPKSHGQLYIANPEEAVQNGIGVFNRLNPDIVKNVSTILSEINVQAKLFKCFMNK</sequence>
<evidence type="ECO:0000313" key="1">
    <source>
        <dbReference type="Proteomes" id="UP000887578"/>
    </source>
</evidence>
<dbReference type="WBParaSite" id="PDA_v2.g6122.t1">
    <property type="protein sequence ID" value="PDA_v2.g6122.t1"/>
    <property type="gene ID" value="PDA_v2.g6122"/>
</dbReference>